<proteinExistence type="predicted"/>
<evidence type="ECO:0000313" key="3">
    <source>
        <dbReference type="Proteomes" id="UP000179243"/>
    </source>
</evidence>
<reference evidence="2 3" key="1">
    <citation type="journal article" date="2016" name="Nat. Commun.">
        <title>Thousands of microbial genomes shed light on interconnected biogeochemical processes in an aquifer system.</title>
        <authorList>
            <person name="Anantharaman K."/>
            <person name="Brown C.T."/>
            <person name="Hug L.A."/>
            <person name="Sharon I."/>
            <person name="Castelle C.J."/>
            <person name="Probst A.J."/>
            <person name="Thomas B.C."/>
            <person name="Singh A."/>
            <person name="Wilkins M.J."/>
            <person name="Karaoz U."/>
            <person name="Brodie E.L."/>
            <person name="Williams K.H."/>
            <person name="Hubbard S.S."/>
            <person name="Banfield J.F."/>
        </authorList>
    </citation>
    <scope>NUCLEOTIDE SEQUENCE [LARGE SCALE GENOMIC DNA]</scope>
</reference>
<sequence length="252" mass="27905">MKILLAIFACIAGLAYADEEQKELVPAKTQDPAYKVLFESGFYNEAIDYLEAKILDRQDSGRQDYMRYLAFSYILVNRLPEARAVFSAMLDEDSTFVLDSVLTAPNLYDVFTSARIEWRTRHSLKPAEPGSEAAPAASLRPADTVPLVMARSGASWYRAPVCLLPAGAGQFQAGSKVKGGAMLVVQTLALGVSIWAYNKRQNYYHPDYGWYAGNIDENRTYGNLYRASFGVFAGAYLYSIVDGFLSLRGQAP</sequence>
<dbReference type="Proteomes" id="UP000179243">
    <property type="component" value="Unassembled WGS sequence"/>
</dbReference>
<accession>A0A1F7F7J7</accession>
<dbReference type="SUPFAM" id="SSF48452">
    <property type="entry name" value="TPR-like"/>
    <property type="match status" value="1"/>
</dbReference>
<protein>
    <recommendedName>
        <fullName evidence="4">DUF5683 domain-containing protein</fullName>
    </recommendedName>
</protein>
<keyword evidence="1" id="KW-0732">Signal</keyword>
<evidence type="ECO:0000256" key="1">
    <source>
        <dbReference type="SAM" id="SignalP"/>
    </source>
</evidence>
<dbReference type="EMBL" id="MFYX01000107">
    <property type="protein sequence ID" value="OGK02476.1"/>
    <property type="molecule type" value="Genomic_DNA"/>
</dbReference>
<evidence type="ECO:0000313" key="2">
    <source>
        <dbReference type="EMBL" id="OGK02476.1"/>
    </source>
</evidence>
<comment type="caution">
    <text evidence="2">The sequence shown here is derived from an EMBL/GenBank/DDBJ whole genome shotgun (WGS) entry which is preliminary data.</text>
</comment>
<name>A0A1F7F7J7_UNCRA</name>
<evidence type="ECO:0008006" key="4">
    <source>
        <dbReference type="Google" id="ProtNLM"/>
    </source>
</evidence>
<feature type="signal peptide" evidence="1">
    <location>
        <begin position="1"/>
        <end position="17"/>
    </location>
</feature>
<dbReference type="InterPro" id="IPR011990">
    <property type="entry name" value="TPR-like_helical_dom_sf"/>
</dbReference>
<organism evidence="2 3">
    <name type="scientific">Candidatus Raymondbacteria bacterium RIFOXYD12_FULL_49_13</name>
    <dbReference type="NCBI Taxonomy" id="1817890"/>
    <lineage>
        <taxon>Bacteria</taxon>
        <taxon>Raymondiibacteriota</taxon>
    </lineage>
</organism>
<gene>
    <name evidence="2" type="ORF">A2519_12095</name>
</gene>
<dbReference type="AlphaFoldDB" id="A0A1F7F7J7"/>
<feature type="chain" id="PRO_5009528464" description="DUF5683 domain-containing protein" evidence="1">
    <location>
        <begin position="18"/>
        <end position="252"/>
    </location>
</feature>